<sequence length="638" mass="72213">MKKIISVLFLTLTLCFPGLASLSDWSISVIPSSVRLDPVTHHVYDSPYGESRNADKLLASNWIYNGNRVSLKAARGEYISFQLVLTNHSAETLKGIQVSMPPFRSGGTQVANAPELFLAWSVQVKTPTTGYPQATLGKGWYPDALIPFSAIQQGTVPPKGIWTYPLQLPDFNNRIENQRSQFIWVDQYIPFDRKDAPAGLYTSTISVIIDGVTKSIPVQLEVWDFAIPNENLLKASLQHEEFVSSMTEKDELAIYQLMKRNRVCIMDPTYKPVLTKKAGGNTIDWTAFDRRLKKYLTGAAFTKAYGYEFGPGYGTPVETFLLPFDVYGKHETRGWPDVGKPAVERSPANKAEYTNVIRQVRSHLKPLINPKTTQLTVYLNGLDESYFPEAWDRMKYYGGLFKKEYPEARFRVDGSYNDTAMKVIDKSISAWAVHTIDFDEQRLAAYTKQGINQWLYGPMIYESKVNSWVGSSTFTDLPLVNDRAISWSVWKYKAHSWISWGIGAGWKAAWYDTETWKSANDGGHDNGNADGYDYKKMNGNALLIYSPGIIPNVNVAAPSIRLKTMRNGVQEYEYMRLLTVLDQNEQRVAALVNAVINRPFGNQSVGHLDVWSYEPEVWDRKRLELGELINQSSKNKTN</sequence>
<evidence type="ECO:0000313" key="2">
    <source>
        <dbReference type="EMBL" id="RRB16765.1"/>
    </source>
</evidence>
<gene>
    <name evidence="2" type="ORF">EHT87_00280</name>
</gene>
<evidence type="ECO:0000313" key="3">
    <source>
        <dbReference type="Proteomes" id="UP000274271"/>
    </source>
</evidence>
<dbReference type="AlphaFoldDB" id="A0A3P1CTW7"/>
<dbReference type="OrthoDB" id="903930at2"/>
<accession>A0A3P1CTW7</accession>
<keyword evidence="3" id="KW-1185">Reference proteome</keyword>
<organism evidence="2 3">
    <name type="scientific">Larkinella knui</name>
    <dbReference type="NCBI Taxonomy" id="2025310"/>
    <lineage>
        <taxon>Bacteria</taxon>
        <taxon>Pseudomonadati</taxon>
        <taxon>Bacteroidota</taxon>
        <taxon>Cytophagia</taxon>
        <taxon>Cytophagales</taxon>
        <taxon>Spirosomataceae</taxon>
        <taxon>Larkinella</taxon>
    </lineage>
</organism>
<protein>
    <submittedName>
        <fullName evidence="2">DUF4091 domain-containing protein</fullName>
    </submittedName>
</protein>
<dbReference type="RefSeq" id="WP_124902705.1">
    <property type="nucleotide sequence ID" value="NZ_RQJP01000001.1"/>
</dbReference>
<evidence type="ECO:0000256" key="1">
    <source>
        <dbReference type="SAM" id="SignalP"/>
    </source>
</evidence>
<feature type="signal peptide" evidence="1">
    <location>
        <begin position="1"/>
        <end position="20"/>
    </location>
</feature>
<reference evidence="2 3" key="1">
    <citation type="submission" date="2018-11" db="EMBL/GenBank/DDBJ databases">
        <authorList>
            <person name="Zhou Z."/>
            <person name="Wang G."/>
        </authorList>
    </citation>
    <scope>NUCLEOTIDE SEQUENCE [LARGE SCALE GENOMIC DNA]</scope>
    <source>
        <strain evidence="2 3">KCTC42998</strain>
    </source>
</reference>
<proteinExistence type="predicted"/>
<dbReference type="Proteomes" id="UP000274271">
    <property type="component" value="Unassembled WGS sequence"/>
</dbReference>
<feature type="chain" id="PRO_5018025925" evidence="1">
    <location>
        <begin position="21"/>
        <end position="638"/>
    </location>
</feature>
<keyword evidence="1" id="KW-0732">Signal</keyword>
<dbReference type="EMBL" id="RQJP01000001">
    <property type="protein sequence ID" value="RRB16765.1"/>
    <property type="molecule type" value="Genomic_DNA"/>
</dbReference>
<name>A0A3P1CTW7_9BACT</name>
<comment type="caution">
    <text evidence="2">The sequence shown here is derived from an EMBL/GenBank/DDBJ whole genome shotgun (WGS) entry which is preliminary data.</text>
</comment>